<accession>A0A2P5AP39</accession>
<gene>
    <name evidence="1" type="ORF">TorRG33x02_345360</name>
</gene>
<keyword evidence="2" id="KW-1185">Reference proteome</keyword>
<dbReference type="EMBL" id="JXTC01000757">
    <property type="protein sequence ID" value="PON38328.1"/>
    <property type="molecule type" value="Genomic_DNA"/>
</dbReference>
<organism evidence="1 2">
    <name type="scientific">Trema orientale</name>
    <name type="common">Charcoal tree</name>
    <name type="synonym">Celtis orientalis</name>
    <dbReference type="NCBI Taxonomy" id="63057"/>
    <lineage>
        <taxon>Eukaryota</taxon>
        <taxon>Viridiplantae</taxon>
        <taxon>Streptophyta</taxon>
        <taxon>Embryophyta</taxon>
        <taxon>Tracheophyta</taxon>
        <taxon>Spermatophyta</taxon>
        <taxon>Magnoliopsida</taxon>
        <taxon>eudicotyledons</taxon>
        <taxon>Gunneridae</taxon>
        <taxon>Pentapetalae</taxon>
        <taxon>rosids</taxon>
        <taxon>fabids</taxon>
        <taxon>Rosales</taxon>
        <taxon>Cannabaceae</taxon>
        <taxon>Trema</taxon>
    </lineage>
</organism>
<protein>
    <submittedName>
        <fullName evidence="1">Uncharacterized protein</fullName>
    </submittedName>
</protein>
<sequence length="130" mass="13064">MGDGDKALNDLTSGEASLCVVTADNANQRLAIGEASCSGGMGVLDNKHEGLNHGIPDGGLITRSGIVGFTLNDGIPVVAHGAALGSLRDGSHQVSLPHGISGTVSNIDASFQVSGLNSKARYAVISKDPV</sequence>
<dbReference type="AlphaFoldDB" id="A0A2P5AP39"/>
<dbReference type="InParanoid" id="A0A2P5AP39"/>
<name>A0A2P5AP39_TREOI</name>
<proteinExistence type="predicted"/>
<evidence type="ECO:0000313" key="2">
    <source>
        <dbReference type="Proteomes" id="UP000237000"/>
    </source>
</evidence>
<comment type="caution">
    <text evidence="1">The sequence shown here is derived from an EMBL/GenBank/DDBJ whole genome shotgun (WGS) entry which is preliminary data.</text>
</comment>
<evidence type="ECO:0000313" key="1">
    <source>
        <dbReference type="EMBL" id="PON38328.1"/>
    </source>
</evidence>
<feature type="non-terminal residue" evidence="1">
    <location>
        <position position="130"/>
    </location>
</feature>
<dbReference type="Proteomes" id="UP000237000">
    <property type="component" value="Unassembled WGS sequence"/>
</dbReference>
<reference evidence="2" key="1">
    <citation type="submission" date="2016-06" db="EMBL/GenBank/DDBJ databases">
        <title>Parallel loss of symbiosis genes in relatives of nitrogen-fixing non-legume Parasponia.</title>
        <authorList>
            <person name="Van Velzen R."/>
            <person name="Holmer R."/>
            <person name="Bu F."/>
            <person name="Rutten L."/>
            <person name="Van Zeijl A."/>
            <person name="Liu W."/>
            <person name="Santuari L."/>
            <person name="Cao Q."/>
            <person name="Sharma T."/>
            <person name="Shen D."/>
            <person name="Roswanjaya Y."/>
            <person name="Wardhani T."/>
            <person name="Kalhor M.S."/>
            <person name="Jansen J."/>
            <person name="Van den Hoogen J."/>
            <person name="Gungor B."/>
            <person name="Hartog M."/>
            <person name="Hontelez J."/>
            <person name="Verver J."/>
            <person name="Yang W.-C."/>
            <person name="Schijlen E."/>
            <person name="Repin R."/>
            <person name="Schilthuizen M."/>
            <person name="Schranz E."/>
            <person name="Heidstra R."/>
            <person name="Miyata K."/>
            <person name="Fedorova E."/>
            <person name="Kohlen W."/>
            <person name="Bisseling T."/>
            <person name="Smit S."/>
            <person name="Geurts R."/>
        </authorList>
    </citation>
    <scope>NUCLEOTIDE SEQUENCE [LARGE SCALE GENOMIC DNA]</scope>
    <source>
        <strain evidence="2">cv. RG33-2</strain>
    </source>
</reference>